<dbReference type="AlphaFoldDB" id="A0A238D3K8"/>
<gene>
    <name evidence="1" type="ORF">THIARS_60579</name>
</gene>
<proteinExistence type="predicted"/>
<protein>
    <submittedName>
        <fullName evidence="1">Uncharacterized protein</fullName>
    </submittedName>
</protein>
<organism evidence="1 2">
    <name type="scientific">Thiomonas delicata</name>
    <name type="common">Thiomonas cuprina</name>
    <dbReference type="NCBI Taxonomy" id="364030"/>
    <lineage>
        <taxon>Bacteria</taxon>
        <taxon>Pseudomonadati</taxon>
        <taxon>Pseudomonadota</taxon>
        <taxon>Betaproteobacteria</taxon>
        <taxon>Burkholderiales</taxon>
        <taxon>Thiomonas</taxon>
    </lineage>
</organism>
<accession>A0A238D3K8</accession>
<sequence>MLGSIRISKREIVSLLPSVGRVPAAIGRDARRFDAEAAHGAQRFCVTVFDAGQGMAPRTGIQCEGSADWKGPDSCTQPIS</sequence>
<reference evidence="1 2" key="1">
    <citation type="submission" date="2016-06" db="EMBL/GenBank/DDBJ databases">
        <authorList>
            <person name="Kjaerup R.B."/>
            <person name="Dalgaard T.S."/>
            <person name="Juul-Madsen H.R."/>
        </authorList>
    </citation>
    <scope>NUCLEOTIDE SEQUENCE [LARGE SCALE GENOMIC DNA]</scope>
    <source>
        <strain evidence="1 2">DSM 16361</strain>
    </source>
</reference>
<dbReference type="Proteomes" id="UP000214566">
    <property type="component" value="Unassembled WGS sequence"/>
</dbReference>
<keyword evidence="2" id="KW-1185">Reference proteome</keyword>
<dbReference type="EMBL" id="FLMQ01000055">
    <property type="protein sequence ID" value="SBP87866.1"/>
    <property type="molecule type" value="Genomic_DNA"/>
</dbReference>
<name>A0A238D3K8_THIDL</name>
<evidence type="ECO:0000313" key="2">
    <source>
        <dbReference type="Proteomes" id="UP000214566"/>
    </source>
</evidence>
<evidence type="ECO:0000313" key="1">
    <source>
        <dbReference type="EMBL" id="SBP87866.1"/>
    </source>
</evidence>